<evidence type="ECO:0000313" key="2">
    <source>
        <dbReference type="EMBL" id="OGF63382.1"/>
    </source>
</evidence>
<gene>
    <name evidence="2" type="ORF">A2834_04150</name>
</gene>
<reference evidence="2 3" key="1">
    <citation type="journal article" date="2016" name="Nat. Commun.">
        <title>Thousands of microbial genomes shed light on interconnected biogeochemical processes in an aquifer system.</title>
        <authorList>
            <person name="Anantharaman K."/>
            <person name="Brown C.T."/>
            <person name="Hug L.A."/>
            <person name="Sharon I."/>
            <person name="Castelle C.J."/>
            <person name="Probst A.J."/>
            <person name="Thomas B.C."/>
            <person name="Singh A."/>
            <person name="Wilkins M.J."/>
            <person name="Karaoz U."/>
            <person name="Brodie E.L."/>
            <person name="Williams K.H."/>
            <person name="Hubbard S.S."/>
            <person name="Banfield J.F."/>
        </authorList>
    </citation>
    <scope>NUCLEOTIDE SEQUENCE [LARGE SCALE GENOMIC DNA]</scope>
</reference>
<comment type="caution">
    <text evidence="2">The sequence shown here is derived from an EMBL/GenBank/DDBJ whole genome shotgun (WGS) entry which is preliminary data.</text>
</comment>
<proteinExistence type="predicted"/>
<sequence>MENKLKKRIMRRVYAIWFIRRGLPMVAGSVVSFYIAMTVTAERFFVAQIFSNLTVAAHSGFLGMSKFIISALNSVEPSVLVLISIAGIVSFALAVKLLRSIRSIVAGAGAAVAEARKF</sequence>
<dbReference type="EMBL" id="MFHD01000003">
    <property type="protein sequence ID" value="OGF63382.1"/>
    <property type="molecule type" value="Genomic_DNA"/>
</dbReference>
<dbReference type="Proteomes" id="UP000179251">
    <property type="component" value="Unassembled WGS sequence"/>
</dbReference>
<keyword evidence="1" id="KW-1133">Transmembrane helix</keyword>
<feature type="transmembrane region" description="Helical" evidence="1">
    <location>
        <begin position="21"/>
        <end position="41"/>
    </location>
</feature>
<keyword evidence="1" id="KW-0812">Transmembrane</keyword>
<name>A0A1F5VIY0_9BACT</name>
<organism evidence="2 3">
    <name type="scientific">Candidatus Giovannonibacteria bacterium RIFCSPHIGHO2_01_FULL_45_23</name>
    <dbReference type="NCBI Taxonomy" id="1798325"/>
    <lineage>
        <taxon>Bacteria</taxon>
        <taxon>Candidatus Giovannoniibacteriota</taxon>
    </lineage>
</organism>
<keyword evidence="1" id="KW-0472">Membrane</keyword>
<feature type="transmembrane region" description="Helical" evidence="1">
    <location>
        <begin position="79"/>
        <end position="98"/>
    </location>
</feature>
<evidence type="ECO:0000313" key="3">
    <source>
        <dbReference type="Proteomes" id="UP000179251"/>
    </source>
</evidence>
<evidence type="ECO:0000256" key="1">
    <source>
        <dbReference type="SAM" id="Phobius"/>
    </source>
</evidence>
<protein>
    <submittedName>
        <fullName evidence="2">Uncharacterized protein</fullName>
    </submittedName>
</protein>
<accession>A0A1F5VIY0</accession>
<dbReference type="AlphaFoldDB" id="A0A1F5VIY0"/>
<dbReference type="STRING" id="1798325.A2834_04150"/>